<reference evidence="2 3" key="1">
    <citation type="submission" date="2020-06" db="EMBL/GenBank/DDBJ databases">
        <title>Taxonomy, biology and ecology of Rhodococcus bacteria occurring in California pistachio and other woody hosts as revealed by genome sequence analyses.</title>
        <authorList>
            <person name="Gai Y."/>
            <person name="Riely B."/>
        </authorList>
    </citation>
    <scope>NUCLEOTIDE SEQUENCE [LARGE SCALE GENOMIC DNA]</scope>
    <source>
        <strain evidence="2 3">BP-281</strain>
    </source>
</reference>
<dbReference type="InterPro" id="IPR017853">
    <property type="entry name" value="GH"/>
</dbReference>
<evidence type="ECO:0000313" key="3">
    <source>
        <dbReference type="Proteomes" id="UP000825228"/>
    </source>
</evidence>
<name>A0ABS7P419_9NOCA</name>
<sequence>MLVALLATVGLVVAGCMHDAPTTAAAPAASRVDATATGLTLDGRPWFPTGVNAYQLATDWSVNLGCGAMVDLDEYFSSLPPHSLTRFDAFQSLAVDRTTGTLNFAAVDAVFDAARAHDQLVVPVLTAQDGACEDEAFKDRQWYVDGWRTVAASAAVVSFEDWIRIAVERWRDEPALAAWETVGEPETSVCGSTCDWFDRSCPADAAAVLRAFTDATGALVRSLDARTLVTAGLTGGGQCGTQGDEYGLIAASPYVDVLQYHDYGADGVALPGDRWNGLARRFEQAAQAGKPLLVAEIGQAAGSCLDPADRAADIDAKVTGQRDAGSAGFLLWAFVPDPRPTECTFDIGYDDPLWSVIAAHGSG</sequence>
<accession>A0ABS7P419</accession>
<gene>
    <name evidence="2" type="ORF">HQ603_10345</name>
</gene>
<comment type="caution">
    <text evidence="2">The sequence shown here is derived from an EMBL/GenBank/DDBJ whole genome shotgun (WGS) entry which is preliminary data.</text>
</comment>
<dbReference type="EMBL" id="JABUBU010000007">
    <property type="protein sequence ID" value="MBY6367155.1"/>
    <property type="molecule type" value="Genomic_DNA"/>
</dbReference>
<dbReference type="SUPFAM" id="SSF51445">
    <property type="entry name" value="(Trans)glycosidases"/>
    <property type="match status" value="1"/>
</dbReference>
<protein>
    <submittedName>
        <fullName evidence="2">Beta-mannosidase</fullName>
    </submittedName>
</protein>
<keyword evidence="3" id="KW-1185">Reference proteome</keyword>
<keyword evidence="1" id="KW-0732">Signal</keyword>
<organism evidence="2 3">
    <name type="scientific">Rhodococcoides corynebacterioides</name>
    <dbReference type="NCBI Taxonomy" id="53972"/>
    <lineage>
        <taxon>Bacteria</taxon>
        <taxon>Bacillati</taxon>
        <taxon>Actinomycetota</taxon>
        <taxon>Actinomycetes</taxon>
        <taxon>Mycobacteriales</taxon>
        <taxon>Nocardiaceae</taxon>
        <taxon>Rhodococcoides</taxon>
    </lineage>
</organism>
<proteinExistence type="predicted"/>
<feature type="chain" id="PRO_5047331027" evidence="1">
    <location>
        <begin position="26"/>
        <end position="363"/>
    </location>
</feature>
<dbReference type="Gene3D" id="3.20.20.80">
    <property type="entry name" value="Glycosidases"/>
    <property type="match status" value="1"/>
</dbReference>
<dbReference type="Proteomes" id="UP000825228">
    <property type="component" value="Unassembled WGS sequence"/>
</dbReference>
<evidence type="ECO:0000313" key="2">
    <source>
        <dbReference type="EMBL" id="MBY6367155.1"/>
    </source>
</evidence>
<evidence type="ECO:0000256" key="1">
    <source>
        <dbReference type="SAM" id="SignalP"/>
    </source>
</evidence>
<feature type="signal peptide" evidence="1">
    <location>
        <begin position="1"/>
        <end position="25"/>
    </location>
</feature>